<dbReference type="GO" id="GO:0005879">
    <property type="term" value="C:axonemal microtubule"/>
    <property type="evidence" value="ECO:0007669"/>
    <property type="project" value="InterPro"/>
</dbReference>
<evidence type="ECO:0000313" key="5">
    <source>
        <dbReference type="Ensembl" id="ENSNPEP00000020314.1"/>
    </source>
</evidence>
<organism evidence="5 6">
    <name type="scientific">Nothoprocta perdicaria</name>
    <name type="common">Chilean tinamou</name>
    <name type="synonym">Crypturus perdicarius</name>
    <dbReference type="NCBI Taxonomy" id="30464"/>
    <lineage>
        <taxon>Eukaryota</taxon>
        <taxon>Metazoa</taxon>
        <taxon>Chordata</taxon>
        <taxon>Craniata</taxon>
        <taxon>Vertebrata</taxon>
        <taxon>Euteleostomi</taxon>
        <taxon>Archelosauria</taxon>
        <taxon>Archosauria</taxon>
        <taxon>Dinosauria</taxon>
        <taxon>Saurischia</taxon>
        <taxon>Theropoda</taxon>
        <taxon>Coelurosauria</taxon>
        <taxon>Aves</taxon>
        <taxon>Palaeognathae</taxon>
        <taxon>Tinamiformes</taxon>
        <taxon>Tinamidae</taxon>
        <taxon>Nothoprocta</taxon>
    </lineage>
</organism>
<keyword evidence="4" id="KW-0966">Cell projection</keyword>
<keyword evidence="2" id="KW-0963">Cytoplasm</keyword>
<dbReference type="GO" id="GO:0035082">
    <property type="term" value="P:axoneme assembly"/>
    <property type="evidence" value="ECO:0007669"/>
    <property type="project" value="InterPro"/>
</dbReference>
<name>A0A8C6ZT10_NOTPE</name>
<sequence>TNRHRYQYRYCIELKNPHLPLCTNPGNPVFSCMLDPKTLTTNIFLTKPQILLFKTTSSEYGAIPPTSQLAPCTYHPKDQAFTTHLLTCGSFRNSQLNTALDKSRVCTITDCYNINIRCKYIYRLF</sequence>
<dbReference type="AlphaFoldDB" id="A0A8C6ZT10"/>
<evidence type="ECO:0000256" key="2">
    <source>
        <dbReference type="ARBA" id="ARBA00022490"/>
    </source>
</evidence>
<accession>A0A8C6ZT10</accession>
<evidence type="ECO:0000256" key="1">
    <source>
        <dbReference type="ARBA" id="ARBA00004430"/>
    </source>
</evidence>
<comment type="subcellular location">
    <subcellularLocation>
        <location evidence="1">Cytoplasm</location>
        <location evidence="1">Cytoskeleton</location>
        <location evidence="1">Cilium axoneme</location>
    </subcellularLocation>
</comment>
<reference evidence="5" key="2">
    <citation type="submission" date="2025-09" db="UniProtKB">
        <authorList>
            <consortium name="Ensembl"/>
        </authorList>
    </citation>
    <scope>IDENTIFICATION</scope>
</reference>
<dbReference type="PANTHER" id="PTHR20899:SF4">
    <property type="entry name" value="PIERCER OF MICROTUBULE WALL 2 PROTEIN"/>
    <property type="match status" value="1"/>
</dbReference>
<evidence type="ECO:0000313" key="6">
    <source>
        <dbReference type="Proteomes" id="UP000694420"/>
    </source>
</evidence>
<reference evidence="5" key="1">
    <citation type="submission" date="2025-08" db="UniProtKB">
        <authorList>
            <consortium name="Ensembl"/>
        </authorList>
    </citation>
    <scope>IDENTIFICATION</scope>
</reference>
<proteinExistence type="predicted"/>
<keyword evidence="6" id="KW-1185">Reference proteome</keyword>
<dbReference type="Ensembl" id="ENSNPET00000020830.1">
    <property type="protein sequence ID" value="ENSNPEP00000020314.1"/>
    <property type="gene ID" value="ENSNPEG00000015099.1"/>
</dbReference>
<keyword evidence="3" id="KW-0206">Cytoskeleton</keyword>
<dbReference type="PANTHER" id="PTHR20899">
    <property type="entry name" value="PIERCE HOMOLOG"/>
    <property type="match status" value="1"/>
</dbReference>
<evidence type="ECO:0000256" key="3">
    <source>
        <dbReference type="ARBA" id="ARBA00023212"/>
    </source>
</evidence>
<dbReference type="InterPro" id="IPR026507">
    <property type="entry name" value="PIRC1/2"/>
</dbReference>
<dbReference type="Pfam" id="PF14892">
    <property type="entry name" value="PIRC1_2"/>
    <property type="match status" value="1"/>
</dbReference>
<protein>
    <submittedName>
        <fullName evidence="5">Uncharacterized protein</fullName>
    </submittedName>
</protein>
<dbReference type="Proteomes" id="UP000694420">
    <property type="component" value="Unplaced"/>
</dbReference>
<evidence type="ECO:0000256" key="4">
    <source>
        <dbReference type="ARBA" id="ARBA00023273"/>
    </source>
</evidence>